<name>A0ABQ8Y8Y2_9EUKA</name>
<evidence type="ECO:0000259" key="6">
    <source>
        <dbReference type="PROSITE" id="PS50021"/>
    </source>
</evidence>
<evidence type="ECO:0000313" key="7">
    <source>
        <dbReference type="EMBL" id="KAJ6241257.1"/>
    </source>
</evidence>
<dbReference type="Gene3D" id="1.10.506.10">
    <property type="entry name" value="GTPase Activation - p120gap, domain 1"/>
    <property type="match status" value="1"/>
</dbReference>
<dbReference type="SUPFAM" id="SSF50729">
    <property type="entry name" value="PH domain-like"/>
    <property type="match status" value="1"/>
</dbReference>
<proteinExistence type="predicted"/>
<keyword evidence="2" id="KW-0175">Coiled coil</keyword>
<keyword evidence="1" id="KW-0343">GTPase activation</keyword>
<protein>
    <submittedName>
        <fullName evidence="7">Ras gtpase-activating protein</fullName>
    </submittedName>
</protein>
<dbReference type="PROSITE" id="PS50021">
    <property type="entry name" value="CH"/>
    <property type="match status" value="1"/>
</dbReference>
<dbReference type="PROSITE" id="PS50003">
    <property type="entry name" value="PH_DOMAIN"/>
    <property type="match status" value="1"/>
</dbReference>
<dbReference type="SMART" id="SM00323">
    <property type="entry name" value="RasGAP"/>
    <property type="match status" value="1"/>
</dbReference>
<organism evidence="7 8">
    <name type="scientific">Anaeramoeba flamelloides</name>
    <dbReference type="NCBI Taxonomy" id="1746091"/>
    <lineage>
        <taxon>Eukaryota</taxon>
        <taxon>Metamonada</taxon>
        <taxon>Anaeramoebidae</taxon>
        <taxon>Anaeramoeba</taxon>
    </lineage>
</organism>
<dbReference type="Pfam" id="PF00616">
    <property type="entry name" value="RasGAP"/>
    <property type="match status" value="1"/>
</dbReference>
<evidence type="ECO:0000256" key="2">
    <source>
        <dbReference type="SAM" id="Coils"/>
    </source>
</evidence>
<dbReference type="InterPro" id="IPR039360">
    <property type="entry name" value="Ras_GTPase"/>
</dbReference>
<evidence type="ECO:0000259" key="4">
    <source>
        <dbReference type="PROSITE" id="PS50003"/>
    </source>
</evidence>
<keyword evidence="8" id="KW-1185">Reference proteome</keyword>
<sequence>MSNIEKEIRPYYLKLLYHPKVDLLKYEKFESLSSLDSKELLKRWVLFQLQQTDSSLRIKNFENDLSDCLIFATILGRLFPKVDFLEVFSVIEVNERAYKVVSLMKQTNFKGNIPTAEDIYKGNERSLIKFLYQVAQDKPFLEGTKAIKKETENQSGYLYGSGSSLESGNKELDSKLQSYTQMLSKLRKARNSVSISRGKLNGKTNTSIQSKESIEKTVKKNQYFPNFQEFVEQKQEGYDLNILKILEDAESLIDEKYLQVPENEEYLVETQLKELEETNEKICDEINTNEEQIEKLKIKLQNILNIIENLELREIFDPNKEEKTISLKEFGNNTELFLDRFEDVNSKFVDFCNNLQTNFNLGDNPLLKGLLTKLSTSCSNLLFHPKPNEDHLVNQIFSLLNKHNVTGLTDTIKNTIKFKMQSIDIDDLQGVTDCMNDMIKMFEEKNIFDYNNLQAKYSMKSLFHYFLFVKSYKMKLSQVLIHDVFVPLNYIGIGNELVSSLVYDIIEILNGFIGNYCDFKKIQEAIEELLQFLGCEDYKKICETILEDTKKEAFGETLRNMLLNILTEDQTVLVEKALADYNNPDVNTHLFDDILEYCRPYLIDFLNDDDIQFIVAIIDPNNCRDSIAIIAIDLYNFAESFGLILPFIKTAIVQEIHHTISAGTLFRSNDVATKMITRYALVHGMDYLYAILSGILTELCNSNLDFEVDRNKFFEEELEKVDLNQNMQNLRSFFNRILDSIFEKVDLAPKGFRIIANLLKTEIEKKFPDNVVSSIGGFIFLRFICPSIVSPKRFGLIKDFPPKNANRGLLLLSTVVQALSNGITFSSNRLHMRPINEDIRNRFIDRKDFLFKLASIEGIKETDLYVPFIESNNIDLNTPLDGVCTIELLKRNNSSSFASLNDNNNNNHNNNKNNNNNNKGGLLTKEQFVKSFRNILISFHKDNGNNQTNNTKNGILRTVHSSQKVLKLNLVLQELLQSFESVEKIFPKLQMIKKMQVEKQKFEQQSLEETKRMEELHKTGKIDKDLSKSYLAKKWKELSERKPDMQALLSYGVQEGNNKVTKWKKRMAILKQNYLAIFKKPYNTDEGRLSIIFITENTKISRADQFKKKNSFILTSKNDNSNHIFICDKSAEQENWMNHLRKVRSLY</sequence>
<evidence type="ECO:0000259" key="5">
    <source>
        <dbReference type="PROSITE" id="PS50018"/>
    </source>
</evidence>
<feature type="coiled-coil region" evidence="2">
    <location>
        <begin position="272"/>
        <end position="313"/>
    </location>
</feature>
<dbReference type="Gene3D" id="1.10.418.10">
    <property type="entry name" value="Calponin-like domain"/>
    <property type="match status" value="1"/>
</dbReference>
<dbReference type="InterPro" id="IPR011993">
    <property type="entry name" value="PH-like_dom_sf"/>
</dbReference>
<evidence type="ECO:0000256" key="1">
    <source>
        <dbReference type="ARBA" id="ARBA00022468"/>
    </source>
</evidence>
<dbReference type="SMART" id="SM00233">
    <property type="entry name" value="PH"/>
    <property type="match status" value="1"/>
</dbReference>
<dbReference type="Gene3D" id="2.30.29.30">
    <property type="entry name" value="Pleckstrin-homology domain (PH domain)/Phosphotyrosine-binding domain (PTB)"/>
    <property type="match status" value="1"/>
</dbReference>
<dbReference type="Pfam" id="PF00169">
    <property type="entry name" value="PH"/>
    <property type="match status" value="1"/>
</dbReference>
<dbReference type="EMBL" id="JAOAOG010000195">
    <property type="protein sequence ID" value="KAJ6241257.1"/>
    <property type="molecule type" value="Genomic_DNA"/>
</dbReference>
<dbReference type="InterPro" id="IPR008936">
    <property type="entry name" value="Rho_GTPase_activation_prot"/>
</dbReference>
<accession>A0ABQ8Y8Y2</accession>
<feature type="region of interest" description="Disordered" evidence="3">
    <location>
        <begin position="899"/>
        <end position="921"/>
    </location>
</feature>
<dbReference type="InterPro" id="IPR001936">
    <property type="entry name" value="RasGAP_dom"/>
</dbReference>
<feature type="compositionally biased region" description="Low complexity" evidence="3">
    <location>
        <begin position="899"/>
        <end position="918"/>
    </location>
</feature>
<feature type="domain" description="Calponin-homology (CH)" evidence="6">
    <location>
        <begin position="35"/>
        <end position="139"/>
    </location>
</feature>
<dbReference type="PANTHER" id="PTHR10194:SF60">
    <property type="entry name" value="RAS GTPASE-ACTIVATING PROTEIN RASKOL"/>
    <property type="match status" value="1"/>
</dbReference>
<dbReference type="PANTHER" id="PTHR10194">
    <property type="entry name" value="RAS GTPASE-ACTIVATING PROTEINS"/>
    <property type="match status" value="1"/>
</dbReference>
<dbReference type="InterPro" id="IPR001715">
    <property type="entry name" value="CH_dom"/>
</dbReference>
<evidence type="ECO:0000256" key="3">
    <source>
        <dbReference type="SAM" id="MobiDB-lite"/>
    </source>
</evidence>
<dbReference type="Proteomes" id="UP001150062">
    <property type="component" value="Unassembled WGS sequence"/>
</dbReference>
<dbReference type="InterPro" id="IPR036872">
    <property type="entry name" value="CH_dom_sf"/>
</dbReference>
<reference evidence="7" key="1">
    <citation type="submission" date="2022-08" db="EMBL/GenBank/DDBJ databases">
        <title>Novel sulfate-reducing endosymbionts in the free-living metamonad Anaeramoeba.</title>
        <authorList>
            <person name="Jerlstrom-Hultqvist J."/>
            <person name="Cepicka I."/>
            <person name="Gallot-Lavallee L."/>
            <person name="Salas-Leiva D."/>
            <person name="Curtis B.A."/>
            <person name="Zahonova K."/>
            <person name="Pipaliya S."/>
            <person name="Dacks J."/>
            <person name="Roger A.J."/>
        </authorList>
    </citation>
    <scope>NUCLEOTIDE SEQUENCE</scope>
    <source>
        <strain evidence="7">Schooner1</strain>
    </source>
</reference>
<gene>
    <name evidence="7" type="ORF">M0813_23449</name>
</gene>
<dbReference type="SUPFAM" id="SSF48350">
    <property type="entry name" value="GTPase activation domain, GAP"/>
    <property type="match status" value="1"/>
</dbReference>
<feature type="domain" description="Ras-GAP" evidence="5">
    <location>
        <begin position="626"/>
        <end position="821"/>
    </location>
</feature>
<dbReference type="SUPFAM" id="SSF47576">
    <property type="entry name" value="Calponin-homology domain, CH-domain"/>
    <property type="match status" value="1"/>
</dbReference>
<dbReference type="SMART" id="SM00033">
    <property type="entry name" value="CH"/>
    <property type="match status" value="1"/>
</dbReference>
<feature type="domain" description="PH" evidence="4">
    <location>
        <begin position="1047"/>
        <end position="1145"/>
    </location>
</feature>
<dbReference type="PROSITE" id="PS50018">
    <property type="entry name" value="RAS_GTPASE_ACTIV_2"/>
    <property type="match status" value="1"/>
</dbReference>
<comment type="caution">
    <text evidence="7">The sequence shown here is derived from an EMBL/GenBank/DDBJ whole genome shotgun (WGS) entry which is preliminary data.</text>
</comment>
<dbReference type="InterPro" id="IPR001849">
    <property type="entry name" value="PH_domain"/>
</dbReference>
<dbReference type="Pfam" id="PF00307">
    <property type="entry name" value="CH"/>
    <property type="match status" value="1"/>
</dbReference>
<evidence type="ECO:0000313" key="8">
    <source>
        <dbReference type="Proteomes" id="UP001150062"/>
    </source>
</evidence>